<accession>A0A1R3HSN2</accession>
<dbReference type="AlphaFoldDB" id="A0A1R3HSN2"/>
<sequence>MADPVDIALIARGGRASVDRGFQRVKT</sequence>
<dbReference type="Proteomes" id="UP000188268">
    <property type="component" value="Unassembled WGS sequence"/>
</dbReference>
<keyword evidence="2" id="KW-1185">Reference proteome</keyword>
<comment type="caution">
    <text evidence="1">The sequence shown here is derived from an EMBL/GenBank/DDBJ whole genome shotgun (WGS) entry which is preliminary data.</text>
</comment>
<gene>
    <name evidence="1" type="ORF">CCACVL1_17391</name>
</gene>
<dbReference type="Gramene" id="OMO73220">
    <property type="protein sequence ID" value="OMO73220"/>
    <property type="gene ID" value="CCACVL1_17391"/>
</dbReference>
<proteinExistence type="predicted"/>
<evidence type="ECO:0000313" key="1">
    <source>
        <dbReference type="EMBL" id="OMO73220.1"/>
    </source>
</evidence>
<name>A0A1R3HSN2_COCAP</name>
<dbReference type="EMBL" id="AWWV01011261">
    <property type="protein sequence ID" value="OMO73220.1"/>
    <property type="molecule type" value="Genomic_DNA"/>
</dbReference>
<organism evidence="1 2">
    <name type="scientific">Corchorus capsularis</name>
    <name type="common">Jute</name>
    <dbReference type="NCBI Taxonomy" id="210143"/>
    <lineage>
        <taxon>Eukaryota</taxon>
        <taxon>Viridiplantae</taxon>
        <taxon>Streptophyta</taxon>
        <taxon>Embryophyta</taxon>
        <taxon>Tracheophyta</taxon>
        <taxon>Spermatophyta</taxon>
        <taxon>Magnoliopsida</taxon>
        <taxon>eudicotyledons</taxon>
        <taxon>Gunneridae</taxon>
        <taxon>Pentapetalae</taxon>
        <taxon>rosids</taxon>
        <taxon>malvids</taxon>
        <taxon>Malvales</taxon>
        <taxon>Malvaceae</taxon>
        <taxon>Grewioideae</taxon>
        <taxon>Apeibeae</taxon>
        <taxon>Corchorus</taxon>
    </lineage>
</organism>
<evidence type="ECO:0000313" key="2">
    <source>
        <dbReference type="Proteomes" id="UP000188268"/>
    </source>
</evidence>
<protein>
    <submittedName>
        <fullName evidence="1">Uncharacterized protein</fullName>
    </submittedName>
</protein>
<reference evidence="1 2" key="1">
    <citation type="submission" date="2013-09" db="EMBL/GenBank/DDBJ databases">
        <title>Corchorus capsularis genome sequencing.</title>
        <authorList>
            <person name="Alam M."/>
            <person name="Haque M.S."/>
            <person name="Islam M.S."/>
            <person name="Emdad E.M."/>
            <person name="Islam M.M."/>
            <person name="Ahmed B."/>
            <person name="Halim A."/>
            <person name="Hossen Q.M.M."/>
            <person name="Hossain M.Z."/>
            <person name="Ahmed R."/>
            <person name="Khan M.M."/>
            <person name="Islam R."/>
            <person name="Rashid M.M."/>
            <person name="Khan S.A."/>
            <person name="Rahman M.S."/>
            <person name="Alam M."/>
        </authorList>
    </citation>
    <scope>NUCLEOTIDE SEQUENCE [LARGE SCALE GENOMIC DNA]</scope>
    <source>
        <strain evidence="2">cv. CVL-1</strain>
        <tissue evidence="1">Whole seedling</tissue>
    </source>
</reference>